<dbReference type="InterPro" id="IPR002885">
    <property type="entry name" value="PPR_rpt"/>
</dbReference>
<evidence type="ECO:0000256" key="3">
    <source>
        <dbReference type="PROSITE-ProRule" id="PRU00708"/>
    </source>
</evidence>
<organism evidence="5 6">
    <name type="scientific">Abeliophyllum distichum</name>
    <dbReference type="NCBI Taxonomy" id="126358"/>
    <lineage>
        <taxon>Eukaryota</taxon>
        <taxon>Viridiplantae</taxon>
        <taxon>Streptophyta</taxon>
        <taxon>Embryophyta</taxon>
        <taxon>Tracheophyta</taxon>
        <taxon>Spermatophyta</taxon>
        <taxon>Magnoliopsida</taxon>
        <taxon>eudicotyledons</taxon>
        <taxon>Gunneridae</taxon>
        <taxon>Pentapetalae</taxon>
        <taxon>asterids</taxon>
        <taxon>lamiids</taxon>
        <taxon>Lamiales</taxon>
        <taxon>Oleaceae</taxon>
        <taxon>Forsythieae</taxon>
        <taxon>Abeliophyllum</taxon>
    </lineage>
</organism>
<dbReference type="PANTHER" id="PTHR47934">
    <property type="entry name" value="PENTATRICOPEPTIDE REPEAT-CONTAINING PROTEIN PET309, MITOCHONDRIAL"/>
    <property type="match status" value="1"/>
</dbReference>
<dbReference type="Pfam" id="PF13812">
    <property type="entry name" value="PPR_3"/>
    <property type="match status" value="1"/>
</dbReference>
<dbReference type="AlphaFoldDB" id="A0ABD1P2Y1"/>
<protein>
    <submittedName>
        <fullName evidence="5">Pentatricopeptide repeat-containing protein</fullName>
    </submittedName>
</protein>
<dbReference type="Gene3D" id="1.25.40.10">
    <property type="entry name" value="Tetratricopeptide repeat domain"/>
    <property type="match status" value="4"/>
</dbReference>
<feature type="repeat" description="PPR" evidence="3">
    <location>
        <begin position="329"/>
        <end position="363"/>
    </location>
</feature>
<dbReference type="NCBIfam" id="TIGR00756">
    <property type="entry name" value="PPR"/>
    <property type="match status" value="4"/>
</dbReference>
<feature type="repeat" description="PPR" evidence="3">
    <location>
        <begin position="448"/>
        <end position="482"/>
    </location>
</feature>
<feature type="domain" description="Enhancer of polycomb-like N-terminal" evidence="4">
    <location>
        <begin position="824"/>
        <end position="919"/>
    </location>
</feature>
<comment type="similarity">
    <text evidence="1">Belongs to the PPR family. P subfamily.</text>
</comment>
<name>A0ABD1P2Y1_9LAMI</name>
<dbReference type="Pfam" id="PF12854">
    <property type="entry name" value="PPR_1"/>
    <property type="match status" value="1"/>
</dbReference>
<feature type="repeat" description="PPR" evidence="3">
    <location>
        <begin position="364"/>
        <end position="403"/>
    </location>
</feature>
<dbReference type="Pfam" id="PF13041">
    <property type="entry name" value="PPR_2"/>
    <property type="match status" value="4"/>
</dbReference>
<feature type="repeat" description="PPR" evidence="3">
    <location>
        <begin position="253"/>
        <end position="293"/>
    </location>
</feature>
<evidence type="ECO:0000313" key="5">
    <source>
        <dbReference type="EMBL" id="KAL2458236.1"/>
    </source>
</evidence>
<accession>A0ABD1P2Y1</accession>
<comment type="caution">
    <text evidence="5">The sequence shown here is derived from an EMBL/GenBank/DDBJ whole genome shotgun (WGS) entry which is preliminary data.</text>
</comment>
<dbReference type="Proteomes" id="UP001604336">
    <property type="component" value="Unassembled WGS sequence"/>
</dbReference>
<evidence type="ECO:0000313" key="6">
    <source>
        <dbReference type="Proteomes" id="UP001604336"/>
    </source>
</evidence>
<keyword evidence="6" id="KW-1185">Reference proteome</keyword>
<evidence type="ECO:0000256" key="1">
    <source>
        <dbReference type="ARBA" id="ARBA00007626"/>
    </source>
</evidence>
<dbReference type="InterPro" id="IPR011990">
    <property type="entry name" value="TPR-like_helical_dom_sf"/>
</dbReference>
<dbReference type="PANTHER" id="PTHR47934:SF6">
    <property type="entry name" value="MITOCHONDRIAL GROUP I INTRON SPLICING FACTOR CCM1-RELATED"/>
    <property type="match status" value="1"/>
</dbReference>
<evidence type="ECO:0000259" key="4">
    <source>
        <dbReference type="Pfam" id="PF10513"/>
    </source>
</evidence>
<feature type="repeat" description="PPR" evidence="3">
    <location>
        <begin position="553"/>
        <end position="587"/>
    </location>
</feature>
<reference evidence="6" key="1">
    <citation type="submission" date="2024-07" db="EMBL/GenBank/DDBJ databases">
        <title>Two chromosome-level genome assemblies of Korean endemic species Abeliophyllum distichum and Forsythia ovata (Oleaceae).</title>
        <authorList>
            <person name="Jang H."/>
        </authorList>
    </citation>
    <scope>NUCLEOTIDE SEQUENCE [LARGE SCALE GENOMIC DNA]</scope>
</reference>
<sequence length="995" mass="113756">MDPMMNDGGRGMYSFAEMWPGFANATSYGKKRQVIVKQISFCKLYTSASSVLVLDDDSDTGSNSESSSENETIDLRKEKIVLGKSIHDQHKSNKLFSVVVRVLKSLNWQAATQINFLSATEKYGFDQSSIAFMMMVHIFACAEMHMELYALLREIICCYQIFDLDLYGLFFTLLDWSSDAARSTLLVNVLVKVFASNRMLEHAVDAFLQAKNIGLQLGIHSCNFLLKCLAEANEREFLVKLFEEMKNFGPLPCVYTYTIMVQYYCNTHHGQGNVDMEEATNILEEMEESGITPSVVTYSTYIHGLCRVGGAEIALGFIKHLRSKSQPLNCYCYNAVIHEFCNTGEPEKAMQVLAEMKSCGITPDTHSFSILIEGFSRCGNIERGDMDTANKLFEEMINNQLAPNALSYKSLICGFSKSGSFKKALNEGHINDALQLIDEMRNRGVIPNMYTYSLVINALCKESMSEKALELIPLMLKSNTFPNVVIYSTLVNGFAKQVNLRKENLRKAFMWYEKMLEVGVTPDTIAFTILINILCNMGMVNEAYNLFRKMSLDTISYTSMIAGFCRRKDMKQAWGLFQEMVEKDHVPSFITYTCLIDGFCKVNRMDMVNSMLGLNMGSRKEIQGRKCFRKDHKDPTSLKKPGFCIISEFRSLMPVFAVDYSAVPFSFMHLHSSMYIRSAHLACVLVMHYFGANGKVENVTDYDKEHSSDIPTGRDQSGCTMVTSEIDYFRRRELHHETEDFSEVQEREEGAIITLEVSASKHWFLAVKKDRIERYNLTAQKVMRPSSFNRVTRATIWSGDSNWKLEFPCKQDWLIFKELYKKCSDHNVQGPATSVIPVPGVREVMVPPYTDNIPYVRPDSYITVKDDELARALDKRTANYDMDSEDEEWLKKFNTEFNVEKELHQIVIPERFELIIDALVRSFHSNADDWSDEKVADSVPMDLERKEVVKSVNNYWIQKRRRKHSALVRIFQVNAWASVKSFPVCPKSLVHVCMQ</sequence>
<dbReference type="Pfam" id="PF10513">
    <property type="entry name" value="EPL1"/>
    <property type="match status" value="1"/>
</dbReference>
<dbReference type="EMBL" id="JBFOLK010000030">
    <property type="protein sequence ID" value="KAL2458236.1"/>
    <property type="molecule type" value="Genomic_DNA"/>
</dbReference>
<evidence type="ECO:0000256" key="2">
    <source>
        <dbReference type="ARBA" id="ARBA00022737"/>
    </source>
</evidence>
<keyword evidence="2" id="KW-0677">Repeat</keyword>
<dbReference type="InterPro" id="IPR019542">
    <property type="entry name" value="Enhancer_polycomb-like_N"/>
</dbReference>
<proteinExistence type="inferred from homology"/>
<dbReference type="PROSITE" id="PS51375">
    <property type="entry name" value="PPR"/>
    <property type="match status" value="5"/>
</dbReference>
<dbReference type="InterPro" id="IPR051114">
    <property type="entry name" value="Mito_RNA_Proc_CCM1"/>
</dbReference>
<gene>
    <name evidence="5" type="ORF">Adt_46024</name>
</gene>